<evidence type="ECO:0000313" key="10">
    <source>
        <dbReference type="Proteomes" id="UP001500368"/>
    </source>
</evidence>
<dbReference type="GO" id="GO:0016874">
    <property type="term" value="F:ligase activity"/>
    <property type="evidence" value="ECO:0007669"/>
    <property type="project" value="UniProtKB-KW"/>
</dbReference>
<dbReference type="Gene3D" id="3.30.300.30">
    <property type="match status" value="1"/>
</dbReference>
<dbReference type="RefSeq" id="WP_345476935.1">
    <property type="nucleotide sequence ID" value="NZ_BAABLW010000005.1"/>
</dbReference>
<organism evidence="9 10">
    <name type="scientific">Nesterenkonia rhizosphaerae</name>
    <dbReference type="NCBI Taxonomy" id="1348272"/>
    <lineage>
        <taxon>Bacteria</taxon>
        <taxon>Bacillati</taxon>
        <taxon>Actinomycetota</taxon>
        <taxon>Actinomycetes</taxon>
        <taxon>Micrococcales</taxon>
        <taxon>Micrococcaceae</taxon>
        <taxon>Nesterenkonia</taxon>
    </lineage>
</organism>
<evidence type="ECO:0000256" key="2">
    <source>
        <dbReference type="ARBA" id="ARBA00022598"/>
    </source>
</evidence>
<dbReference type="CDD" id="cd05907">
    <property type="entry name" value="VL_LC_FACS_like"/>
    <property type="match status" value="1"/>
</dbReference>
<proteinExistence type="inferred from homology"/>
<keyword evidence="4" id="KW-0443">Lipid metabolism</keyword>
<keyword evidence="10" id="KW-1185">Reference proteome</keyword>
<evidence type="ECO:0000256" key="5">
    <source>
        <dbReference type="ARBA" id="ARBA00024484"/>
    </source>
</evidence>
<evidence type="ECO:0000256" key="4">
    <source>
        <dbReference type="ARBA" id="ARBA00023098"/>
    </source>
</evidence>
<keyword evidence="2 9" id="KW-0436">Ligase</keyword>
<feature type="region of interest" description="Disordered" evidence="7">
    <location>
        <begin position="1"/>
        <end position="20"/>
    </location>
</feature>
<feature type="domain" description="AMP-dependent synthetase/ligase" evidence="8">
    <location>
        <begin position="42"/>
        <end position="451"/>
    </location>
</feature>
<dbReference type="PANTHER" id="PTHR43272">
    <property type="entry name" value="LONG-CHAIN-FATTY-ACID--COA LIGASE"/>
    <property type="match status" value="1"/>
</dbReference>
<dbReference type="Pfam" id="PF00501">
    <property type="entry name" value="AMP-binding"/>
    <property type="match status" value="1"/>
</dbReference>
<gene>
    <name evidence="9" type="ORF">GCM10025790_09580</name>
</gene>
<dbReference type="SUPFAM" id="SSF56801">
    <property type="entry name" value="Acetyl-CoA synthetase-like"/>
    <property type="match status" value="1"/>
</dbReference>
<dbReference type="PROSITE" id="PS00455">
    <property type="entry name" value="AMP_BINDING"/>
    <property type="match status" value="1"/>
</dbReference>
<evidence type="ECO:0000256" key="1">
    <source>
        <dbReference type="ARBA" id="ARBA00006432"/>
    </source>
</evidence>
<evidence type="ECO:0000256" key="6">
    <source>
        <dbReference type="ARBA" id="ARBA00032875"/>
    </source>
</evidence>
<dbReference type="PANTHER" id="PTHR43272:SF32">
    <property type="entry name" value="AMP-DEPENDENT SYNTHETASE_LIGASE DOMAIN-CONTAINING PROTEIN"/>
    <property type="match status" value="1"/>
</dbReference>
<evidence type="ECO:0000256" key="3">
    <source>
        <dbReference type="ARBA" id="ARBA00022832"/>
    </source>
</evidence>
<dbReference type="Gene3D" id="3.40.50.12780">
    <property type="entry name" value="N-terminal domain of ligase-like"/>
    <property type="match status" value="1"/>
</dbReference>
<dbReference type="InterPro" id="IPR045851">
    <property type="entry name" value="AMP-bd_C_sf"/>
</dbReference>
<comment type="catalytic activity">
    <reaction evidence="5">
        <text>a long-chain fatty acid + ATP + CoA = a long-chain fatty acyl-CoA + AMP + diphosphate</text>
        <dbReference type="Rhea" id="RHEA:15421"/>
        <dbReference type="ChEBI" id="CHEBI:30616"/>
        <dbReference type="ChEBI" id="CHEBI:33019"/>
        <dbReference type="ChEBI" id="CHEBI:57287"/>
        <dbReference type="ChEBI" id="CHEBI:57560"/>
        <dbReference type="ChEBI" id="CHEBI:83139"/>
        <dbReference type="ChEBI" id="CHEBI:456215"/>
        <dbReference type="EC" id="6.2.1.3"/>
    </reaction>
    <physiologicalReaction direction="left-to-right" evidence="5">
        <dbReference type="Rhea" id="RHEA:15422"/>
    </physiologicalReaction>
</comment>
<comment type="caution">
    <text evidence="9">The sequence shown here is derived from an EMBL/GenBank/DDBJ whole genome shotgun (WGS) entry which is preliminary data.</text>
</comment>
<dbReference type="InterPro" id="IPR020845">
    <property type="entry name" value="AMP-binding_CS"/>
</dbReference>
<dbReference type="InterPro" id="IPR042099">
    <property type="entry name" value="ANL_N_sf"/>
</dbReference>
<evidence type="ECO:0000313" key="9">
    <source>
        <dbReference type="EMBL" id="GAA4916415.1"/>
    </source>
</evidence>
<dbReference type="EMBL" id="BAABLW010000005">
    <property type="protein sequence ID" value="GAA4916415.1"/>
    <property type="molecule type" value="Genomic_DNA"/>
</dbReference>
<protein>
    <recommendedName>
        <fullName evidence="6">Acyl-CoA synthetase</fullName>
    </recommendedName>
</protein>
<dbReference type="Proteomes" id="UP001500368">
    <property type="component" value="Unassembled WGS sequence"/>
</dbReference>
<evidence type="ECO:0000259" key="8">
    <source>
        <dbReference type="Pfam" id="PF00501"/>
    </source>
</evidence>
<accession>A0ABP9FX00</accession>
<name>A0ABP9FX00_9MICC</name>
<evidence type="ECO:0000256" key="7">
    <source>
        <dbReference type="SAM" id="MobiDB-lite"/>
    </source>
</evidence>
<comment type="similarity">
    <text evidence="1">Belongs to the ATP-dependent AMP-binding enzyme family.</text>
</comment>
<dbReference type="InterPro" id="IPR000873">
    <property type="entry name" value="AMP-dep_synth/lig_dom"/>
</dbReference>
<dbReference type="Pfam" id="PF23562">
    <property type="entry name" value="AMP-binding_C_3"/>
    <property type="match status" value="1"/>
</dbReference>
<sequence length="627" mass="66004">MTTEPRPAARETDTASVHESAHEHLVRIADDVNVTDGVLDLARRSPRHTVYAVRNGSGGWLDVSISAFLTEVRAAAKGLIGLGVAPGDRVAVMSATSYSWAVLDQAIWFAGGVSVPVYETSSAHQVGQLLADSEAKLLFLGDADLRDRAQAAAQTAGWEDTDAKILSMSGAAALQAVAAHGENVTDQQLEAARSAAGADDVATLVYTSGTTGKPKGVRITHRNLAEGAANLLPFAEAILGEGESRTLLFLPLAHVLARAVQLVCLHRGVQVAHTGDTATLLEDLGSYRPTWLLAVPRVFEKVYNSASAKAHAEGKGKIFDAAKNTAIEYAKAAEAAAHGVGPGPSPSLKAKHKLFSVLVYSKLHALLGGNVRYIVSGASPLNPEIGYFFTGIGVPLQEGYGLTESTAPITLNTPGATRIGTVGLPVPGHAVRIAEDGEILLKGSVVFDGYHNNDDATAEAFDEDGWFRSGDLGSLDADGYLSITGRKKELIVTAGGKNVYPTPMEEAVRAHPLISQVVVVGDGRPFVAALVTLDPEGIPVWAAEHGFGELSMSEALADPAARGALRSEVQAAVDAANEKVSRAESIRKFTLLDTELSEESGHLTPSMKLQRQKVIKDFAEAVEELYA</sequence>
<keyword evidence="3" id="KW-0276">Fatty acid metabolism</keyword>
<reference evidence="10" key="1">
    <citation type="journal article" date="2019" name="Int. J. Syst. Evol. Microbiol.">
        <title>The Global Catalogue of Microorganisms (GCM) 10K type strain sequencing project: providing services to taxonomists for standard genome sequencing and annotation.</title>
        <authorList>
            <consortium name="The Broad Institute Genomics Platform"/>
            <consortium name="The Broad Institute Genome Sequencing Center for Infectious Disease"/>
            <person name="Wu L."/>
            <person name="Ma J."/>
        </authorList>
    </citation>
    <scope>NUCLEOTIDE SEQUENCE [LARGE SCALE GENOMIC DNA]</scope>
    <source>
        <strain evidence="10">JCM 19129</strain>
    </source>
</reference>